<dbReference type="PROSITE" id="PS50222">
    <property type="entry name" value="EF_HAND_2"/>
    <property type="match status" value="1"/>
</dbReference>
<dbReference type="AlphaFoldDB" id="A0A485LM48"/>
<dbReference type="GO" id="GO:0005509">
    <property type="term" value="F:calcium ion binding"/>
    <property type="evidence" value="ECO:0007669"/>
    <property type="project" value="InterPro"/>
</dbReference>
<dbReference type="SUPFAM" id="SSF47473">
    <property type="entry name" value="EF-hand"/>
    <property type="match status" value="1"/>
</dbReference>
<evidence type="ECO:0000259" key="4">
    <source>
        <dbReference type="PROSITE" id="PS50222"/>
    </source>
</evidence>
<dbReference type="PANTHER" id="PTHR44167:SF18">
    <property type="entry name" value="PROTEIN KINASE DOMAIN-CONTAINING PROTEIN"/>
    <property type="match status" value="1"/>
</dbReference>
<dbReference type="PROSITE" id="PS00018">
    <property type="entry name" value="EF_HAND_1"/>
    <property type="match status" value="1"/>
</dbReference>
<name>A0A485LM48_9STRA</name>
<evidence type="ECO:0000313" key="6">
    <source>
        <dbReference type="EMBL" id="VFT99244.1"/>
    </source>
</evidence>
<dbReference type="EMBL" id="CAADRA010007111">
    <property type="protein sequence ID" value="VFT99244.1"/>
    <property type="molecule type" value="Genomic_DNA"/>
</dbReference>
<evidence type="ECO:0000313" key="5">
    <source>
        <dbReference type="EMBL" id="KAF0685554.1"/>
    </source>
</evidence>
<dbReference type="InterPro" id="IPR011992">
    <property type="entry name" value="EF-hand-dom_pair"/>
</dbReference>
<dbReference type="InterPro" id="IPR000719">
    <property type="entry name" value="Prot_kinase_dom"/>
</dbReference>
<evidence type="ECO:0000313" key="7">
    <source>
        <dbReference type="Proteomes" id="UP000332933"/>
    </source>
</evidence>
<dbReference type="GO" id="GO:0005737">
    <property type="term" value="C:cytoplasm"/>
    <property type="evidence" value="ECO:0007669"/>
    <property type="project" value="TreeGrafter"/>
</dbReference>
<dbReference type="EMBL" id="VJMH01007085">
    <property type="protein sequence ID" value="KAF0685554.1"/>
    <property type="molecule type" value="Genomic_DNA"/>
</dbReference>
<organism evidence="6 7">
    <name type="scientific">Aphanomyces stellatus</name>
    <dbReference type="NCBI Taxonomy" id="120398"/>
    <lineage>
        <taxon>Eukaryota</taxon>
        <taxon>Sar</taxon>
        <taxon>Stramenopiles</taxon>
        <taxon>Oomycota</taxon>
        <taxon>Saprolegniomycetes</taxon>
        <taxon>Saprolegniales</taxon>
        <taxon>Verrucalvaceae</taxon>
        <taxon>Aphanomyces</taxon>
    </lineage>
</organism>
<dbReference type="InterPro" id="IPR018247">
    <property type="entry name" value="EF_Hand_1_Ca_BS"/>
</dbReference>
<evidence type="ECO:0000259" key="3">
    <source>
        <dbReference type="PROSITE" id="PS50011"/>
    </source>
</evidence>
<reference evidence="6 7" key="1">
    <citation type="submission" date="2019-03" db="EMBL/GenBank/DDBJ databases">
        <authorList>
            <person name="Gaulin E."/>
            <person name="Dumas B."/>
        </authorList>
    </citation>
    <scope>NUCLEOTIDE SEQUENCE [LARGE SCALE GENOMIC DNA]</scope>
    <source>
        <strain evidence="6">CBS 568.67</strain>
    </source>
</reference>
<dbReference type="GO" id="GO:0005524">
    <property type="term" value="F:ATP binding"/>
    <property type="evidence" value="ECO:0007669"/>
    <property type="project" value="InterPro"/>
</dbReference>
<feature type="domain" description="Protein kinase" evidence="3">
    <location>
        <begin position="176"/>
        <end position="492"/>
    </location>
</feature>
<reference evidence="5" key="2">
    <citation type="submission" date="2019-06" db="EMBL/GenBank/DDBJ databases">
        <title>Genomics analysis of Aphanomyces spp. identifies a new class of oomycete effector associated with host adaptation.</title>
        <authorList>
            <person name="Gaulin E."/>
        </authorList>
    </citation>
    <scope>NUCLEOTIDE SEQUENCE</scope>
    <source>
        <strain evidence="5">CBS 578.67</strain>
    </source>
</reference>
<dbReference type="Pfam" id="PF00069">
    <property type="entry name" value="Pkinase"/>
    <property type="match status" value="2"/>
</dbReference>
<keyword evidence="1" id="KW-0106">Calcium</keyword>
<dbReference type="GO" id="GO:0044773">
    <property type="term" value="P:mitotic DNA damage checkpoint signaling"/>
    <property type="evidence" value="ECO:0007669"/>
    <property type="project" value="TreeGrafter"/>
</dbReference>
<dbReference type="Gene3D" id="1.10.510.10">
    <property type="entry name" value="Transferase(Phosphotransferase) domain 1"/>
    <property type="match status" value="1"/>
</dbReference>
<dbReference type="SMART" id="SM00220">
    <property type="entry name" value="S_TKc"/>
    <property type="match status" value="1"/>
</dbReference>
<dbReference type="GO" id="GO:0005634">
    <property type="term" value="C:nucleus"/>
    <property type="evidence" value="ECO:0007669"/>
    <property type="project" value="TreeGrafter"/>
</dbReference>
<dbReference type="PANTHER" id="PTHR44167">
    <property type="entry name" value="OVARIAN-SPECIFIC SERINE/THREONINE-PROTEIN KINASE LOK-RELATED"/>
    <property type="match status" value="1"/>
</dbReference>
<comment type="similarity">
    <text evidence="2">Belongs to the protein kinase superfamily. Ser/Thr protein kinase family. CDPK subfamily.</text>
</comment>
<sequence>MKLLDVDLPVEVQDGSLVQRQDYSYSWASFMDVKLQVDVNVRLSCLEAILKDEKFGSCSQELLRALAFGKDKHGREVIQITDASTREYLNNRLFYCGRYEIFDGPPVHVSNTAVVVMAYDHGICAQLFHDNKNANSDLEEASFIRCNVILGRDAKSKGSQTREKEKWQSEFRLWDKDNNGSLSEGEFLNFCRQHFGGKLKVAMKFMRNSSEYDREIETRKQLKSDIVVHQLPSVEQCLFQAHLPTLNINVDLSMASYCHVLVMPAADRSLEDIFLKERPDDNKIKSLLSEVLLGIKIMDENGLVHGDLKKLNVLRVQNQLKLIDFDAAVRVNQPLGAKVSSGILPPEMFYNLDTADDMIKYNAYWEHQSHETSKRKKSQVKCTFVVKAFRDGCDVNALPYSLVKATTAVDMWSFGCMVFQMLSGQELVPTDINQNVVLDSMHKAATWTDEKLGQRIDTFIADEDAQDLIKRLLVVDPTKRWSATAALNHPFFTGIKDTSALNFVVDELVQNQEKLHSRVSSMLENEKLRDVAQEKLSTEIKMAAMSLRNEVILGLLEAIDVSVPTSFVVLPYKSLDDVDAAKVITLFKRLWDTGKQLQTVKGNGVGAIVSHLSAGDPLYLYLIDEETGKVVVPNTNDAVYPIEISTRDDNSLLLMNLPFIQSTFKILKKVATGGGWLQRLHVLPSSTFVKDKKPEKANSDWIKEVELAIMDLSEPTASFEVLQDALDEPVAFVRGAALRELKHWFAKHDPQHSFAGLKRVISNQGRVVWTAEERFLSAEKEVDNQVQRTLERIREKFKQIEP</sequence>
<dbReference type="InterPro" id="IPR011009">
    <property type="entry name" value="Kinase-like_dom_sf"/>
</dbReference>
<keyword evidence="7" id="KW-1185">Reference proteome</keyword>
<dbReference type="GO" id="GO:0004674">
    <property type="term" value="F:protein serine/threonine kinase activity"/>
    <property type="evidence" value="ECO:0007669"/>
    <property type="project" value="TreeGrafter"/>
</dbReference>
<proteinExistence type="inferred from homology"/>
<feature type="domain" description="EF-hand" evidence="4">
    <location>
        <begin position="162"/>
        <end position="197"/>
    </location>
</feature>
<dbReference type="InterPro" id="IPR002048">
    <property type="entry name" value="EF_hand_dom"/>
</dbReference>
<protein>
    <submittedName>
        <fullName evidence="6">Aste57867_22586 protein</fullName>
    </submittedName>
</protein>
<dbReference type="PROSITE" id="PS50011">
    <property type="entry name" value="PROTEIN_KINASE_DOM"/>
    <property type="match status" value="1"/>
</dbReference>
<dbReference type="OrthoDB" id="193242at2759"/>
<evidence type="ECO:0000256" key="2">
    <source>
        <dbReference type="ARBA" id="ARBA00024334"/>
    </source>
</evidence>
<accession>A0A485LM48</accession>
<dbReference type="Proteomes" id="UP000332933">
    <property type="component" value="Unassembled WGS sequence"/>
</dbReference>
<dbReference type="SUPFAM" id="SSF56112">
    <property type="entry name" value="Protein kinase-like (PK-like)"/>
    <property type="match status" value="1"/>
</dbReference>
<gene>
    <name evidence="6" type="primary">Aste57867_22586</name>
    <name evidence="5" type="ORF">As57867_022516</name>
    <name evidence="6" type="ORF">ASTE57867_22586</name>
</gene>
<evidence type="ECO:0000256" key="1">
    <source>
        <dbReference type="ARBA" id="ARBA00022837"/>
    </source>
</evidence>
<dbReference type="Gene3D" id="1.10.238.10">
    <property type="entry name" value="EF-hand"/>
    <property type="match status" value="1"/>
</dbReference>